<keyword evidence="1" id="KW-0472">Membrane</keyword>
<evidence type="ECO:0000313" key="3">
    <source>
        <dbReference type="Proteomes" id="UP000012099"/>
    </source>
</evidence>
<feature type="transmembrane region" description="Helical" evidence="1">
    <location>
        <begin position="33"/>
        <end position="57"/>
    </location>
</feature>
<gene>
    <name evidence="2" type="ORF">LEP1GSC035_3342</name>
</gene>
<accession>A0ABN0J384</accession>
<dbReference type="InterPro" id="IPR013879">
    <property type="entry name" value="DUF1761"/>
</dbReference>
<feature type="transmembrane region" description="Helical" evidence="1">
    <location>
        <begin position="78"/>
        <end position="97"/>
    </location>
</feature>
<keyword evidence="1" id="KW-0812">Transmembrane</keyword>
<evidence type="ECO:0000313" key="2">
    <source>
        <dbReference type="EMBL" id="EMN01388.1"/>
    </source>
</evidence>
<feature type="transmembrane region" description="Helical" evidence="1">
    <location>
        <begin position="117"/>
        <end position="137"/>
    </location>
</feature>
<evidence type="ECO:0000256" key="1">
    <source>
        <dbReference type="SAM" id="Phobius"/>
    </source>
</evidence>
<name>A0ABN0J384_9LEPT</name>
<dbReference type="Pfam" id="PF08570">
    <property type="entry name" value="DUF1761"/>
    <property type="match status" value="1"/>
</dbReference>
<proteinExistence type="predicted"/>
<keyword evidence="3" id="KW-1185">Reference proteome</keyword>
<protein>
    <submittedName>
        <fullName evidence="2">PF08570 family protein</fullName>
    </submittedName>
</protein>
<dbReference type="EMBL" id="AHMH02000054">
    <property type="protein sequence ID" value="EMN01388.1"/>
    <property type="molecule type" value="Genomic_DNA"/>
</dbReference>
<organism evidence="2 3">
    <name type="scientific">Leptospira noguchii str. 2007001578</name>
    <dbReference type="NCBI Taxonomy" id="1049974"/>
    <lineage>
        <taxon>Bacteria</taxon>
        <taxon>Pseudomonadati</taxon>
        <taxon>Spirochaetota</taxon>
        <taxon>Spirochaetia</taxon>
        <taxon>Leptospirales</taxon>
        <taxon>Leptospiraceae</taxon>
        <taxon>Leptospira</taxon>
    </lineage>
</organism>
<sequence length="172" mass="20055">MDSLKEALDISLIPFYEYLFKKGKIIMHPELHINFLAVFVAVVANFIIGSLWYGPIFGKVWREEMNIPLDFKPEQKEVWKAMGIMVIGSFFTAYVLFYTTNVWRASSWNAGEDQAAWVYGFYSGIYTWIGFYLPVFLNVVAFEGRSWRFFFISAGYNLIALQAVAMILSYWR</sequence>
<keyword evidence="1" id="KW-1133">Transmembrane helix</keyword>
<reference evidence="2 3" key="1">
    <citation type="submission" date="2013-01" db="EMBL/GenBank/DDBJ databases">
        <authorList>
            <person name="Harkins D.M."/>
            <person name="Durkin A.S."/>
            <person name="Brinkac L.M."/>
            <person name="Haft D.H."/>
            <person name="Selengut J.D."/>
            <person name="Sanka R."/>
            <person name="DePew J."/>
            <person name="Purushe J."/>
            <person name="Whelen A.C."/>
            <person name="Vinetz J.M."/>
            <person name="Sutton G.G."/>
            <person name="Nierman W.C."/>
            <person name="Fouts D.E."/>
        </authorList>
    </citation>
    <scope>NUCLEOTIDE SEQUENCE [LARGE SCALE GENOMIC DNA]</scope>
    <source>
        <strain evidence="2 3">2007001578</strain>
    </source>
</reference>
<dbReference type="Proteomes" id="UP000012099">
    <property type="component" value="Unassembled WGS sequence"/>
</dbReference>
<feature type="transmembrane region" description="Helical" evidence="1">
    <location>
        <begin position="149"/>
        <end position="171"/>
    </location>
</feature>
<comment type="caution">
    <text evidence="2">The sequence shown here is derived from an EMBL/GenBank/DDBJ whole genome shotgun (WGS) entry which is preliminary data.</text>
</comment>